<dbReference type="Proteomes" id="UP000708208">
    <property type="component" value="Unassembled WGS sequence"/>
</dbReference>
<name>A0A8J2LUL5_9HEXA</name>
<keyword evidence="1" id="KW-0175">Coiled coil</keyword>
<dbReference type="AlphaFoldDB" id="A0A8J2LUL5"/>
<gene>
    <name evidence="2" type="ORF">AFUS01_LOCUS38813</name>
</gene>
<evidence type="ECO:0000313" key="2">
    <source>
        <dbReference type="EMBL" id="CAG7828920.1"/>
    </source>
</evidence>
<evidence type="ECO:0000256" key="1">
    <source>
        <dbReference type="SAM" id="Coils"/>
    </source>
</evidence>
<feature type="coiled-coil region" evidence="1">
    <location>
        <begin position="46"/>
        <end position="80"/>
    </location>
</feature>
<proteinExistence type="predicted"/>
<accession>A0A8J2LUL5</accession>
<evidence type="ECO:0000313" key="3">
    <source>
        <dbReference type="Proteomes" id="UP000708208"/>
    </source>
</evidence>
<organism evidence="2 3">
    <name type="scientific">Allacma fusca</name>
    <dbReference type="NCBI Taxonomy" id="39272"/>
    <lineage>
        <taxon>Eukaryota</taxon>
        <taxon>Metazoa</taxon>
        <taxon>Ecdysozoa</taxon>
        <taxon>Arthropoda</taxon>
        <taxon>Hexapoda</taxon>
        <taxon>Collembola</taxon>
        <taxon>Symphypleona</taxon>
        <taxon>Sminthuridae</taxon>
        <taxon>Allacma</taxon>
    </lineage>
</organism>
<protein>
    <submittedName>
        <fullName evidence="2">Uncharacterized protein</fullName>
    </submittedName>
</protein>
<comment type="caution">
    <text evidence="2">The sequence shown here is derived from an EMBL/GenBank/DDBJ whole genome shotgun (WGS) entry which is preliminary data.</text>
</comment>
<dbReference type="EMBL" id="CAJVCH010549357">
    <property type="protein sequence ID" value="CAG7828920.1"/>
    <property type="molecule type" value="Genomic_DNA"/>
</dbReference>
<sequence length="112" mass="12724">LRREAHEVILALEPSPVLIDEANHSSSEVTTNELQDEVIQLPQYSTEEISSLLADKDKEINKLRQELQIQKSRMYKLKKSTSVSSNIRAEMVELGDGLTASKDVVDNIRDRF</sequence>
<feature type="non-terminal residue" evidence="2">
    <location>
        <position position="1"/>
    </location>
</feature>
<reference evidence="2" key="1">
    <citation type="submission" date="2021-06" db="EMBL/GenBank/DDBJ databases">
        <authorList>
            <person name="Hodson N. C."/>
            <person name="Mongue J. A."/>
            <person name="Jaron S. K."/>
        </authorList>
    </citation>
    <scope>NUCLEOTIDE SEQUENCE</scope>
</reference>
<keyword evidence="3" id="KW-1185">Reference proteome</keyword>
<feature type="non-terminal residue" evidence="2">
    <location>
        <position position="112"/>
    </location>
</feature>